<evidence type="ECO:0000256" key="1">
    <source>
        <dbReference type="ARBA" id="ARBA00004141"/>
    </source>
</evidence>
<dbReference type="Proteomes" id="UP000095488">
    <property type="component" value="Unassembled WGS sequence"/>
</dbReference>
<feature type="transmembrane region" description="Helical" evidence="9">
    <location>
        <begin position="100"/>
        <end position="122"/>
    </location>
</feature>
<dbReference type="Pfam" id="PF00909">
    <property type="entry name" value="Ammonium_transp"/>
    <property type="match status" value="1"/>
</dbReference>
<evidence type="ECO:0000256" key="9">
    <source>
        <dbReference type="RuleBase" id="RU362002"/>
    </source>
</evidence>
<feature type="transmembrane region" description="Helical" evidence="9">
    <location>
        <begin position="134"/>
        <end position="152"/>
    </location>
</feature>
<evidence type="ECO:0000313" key="11">
    <source>
        <dbReference type="EMBL" id="CUO09112.1"/>
    </source>
</evidence>
<name>A0ABM9URK9_SARVE</name>
<comment type="subcellular location">
    <subcellularLocation>
        <location evidence="9">Cell membrane</location>
        <topology evidence="9">Multi-pass membrane protein</topology>
    </subcellularLocation>
    <subcellularLocation>
        <location evidence="1">Membrane</location>
        <topology evidence="1">Multi-pass membrane protein</topology>
    </subcellularLocation>
</comment>
<feature type="transmembrane region" description="Helical" evidence="9">
    <location>
        <begin position="315"/>
        <end position="337"/>
    </location>
</feature>
<keyword evidence="4 9" id="KW-0812">Transmembrane</keyword>
<dbReference type="InterPro" id="IPR018047">
    <property type="entry name" value="Ammonium_transpt_CS"/>
</dbReference>
<sequence length="402" mass="43269">MPTINNGDVAFMVVTTVLVFLMTPGLAFFYGGLVEKRNSLTMMMYSFIAIGVVTVMWTLGGFSLVFGRDIGGFIGDISQYFMLKGVDFTVNPIYGSRIPFLMYFMYQLMFAIITAPLMTGAFANRMNIVGWIKFLVLWMIVIYFPVAHWVWGGGFLAKWGFVDYAGGTVIHTTAGFGALAAILFLGKRAVRPHKGPGNIALVLIGGAILLFGWFGFNSGGALAGGETAALAFTNTGIAAGFASIVWVIISYIKEKHFSIVEFITGAVAGLATITPCSGYVTPQGSVFIGIIAAVACFIFVHLAKSLKLDDALDVWGVHGMGGFIGTLLIGLFAVSAVNGISASFNQFIVQLYGVIIVAAYSFILTFVILKICDMTGTIRVSPEVQKEGLDKNLLHEKFSVEE</sequence>
<evidence type="ECO:0000256" key="2">
    <source>
        <dbReference type="ARBA" id="ARBA00005887"/>
    </source>
</evidence>
<evidence type="ECO:0000256" key="4">
    <source>
        <dbReference type="ARBA" id="ARBA00022692"/>
    </source>
</evidence>
<feature type="transmembrane region" description="Helical" evidence="9">
    <location>
        <begin position="164"/>
        <end position="185"/>
    </location>
</feature>
<keyword evidence="12" id="KW-1185">Reference proteome</keyword>
<feature type="transmembrane region" description="Helical" evidence="9">
    <location>
        <begin position="228"/>
        <end position="252"/>
    </location>
</feature>
<dbReference type="InterPro" id="IPR001905">
    <property type="entry name" value="Ammonium_transpt"/>
</dbReference>
<feature type="domain" description="Ammonium transporter AmtB-like" evidence="10">
    <location>
        <begin position="10"/>
        <end position="394"/>
    </location>
</feature>
<dbReference type="PROSITE" id="PS01219">
    <property type="entry name" value="AMMONIUM_TRANSP"/>
    <property type="match status" value="1"/>
</dbReference>
<feature type="transmembrane region" description="Helical" evidence="9">
    <location>
        <begin position="197"/>
        <end position="216"/>
    </location>
</feature>
<evidence type="ECO:0000256" key="8">
    <source>
        <dbReference type="ARBA" id="ARBA00050025"/>
    </source>
</evidence>
<protein>
    <recommendedName>
        <fullName evidence="8 9">Ammonium transporter</fullName>
    </recommendedName>
</protein>
<feature type="transmembrane region" description="Helical" evidence="9">
    <location>
        <begin position="349"/>
        <end position="369"/>
    </location>
</feature>
<reference evidence="11 12" key="1">
    <citation type="submission" date="2015-09" db="EMBL/GenBank/DDBJ databases">
        <authorList>
            <consortium name="Pathogen Informatics"/>
        </authorList>
    </citation>
    <scope>NUCLEOTIDE SEQUENCE [LARGE SCALE GENOMIC DNA]</scope>
    <source>
        <strain evidence="11 12">2789STDY5834858</strain>
    </source>
</reference>
<feature type="transmembrane region" description="Helical" evidence="9">
    <location>
        <begin position="259"/>
        <end position="280"/>
    </location>
</feature>
<feature type="transmembrane region" description="Helical" evidence="9">
    <location>
        <begin position="45"/>
        <end position="66"/>
    </location>
</feature>
<feature type="transmembrane region" description="Helical" evidence="9">
    <location>
        <begin position="286"/>
        <end position="303"/>
    </location>
</feature>
<evidence type="ECO:0000256" key="5">
    <source>
        <dbReference type="ARBA" id="ARBA00022989"/>
    </source>
</evidence>
<keyword evidence="3 9" id="KW-0813">Transport</keyword>
<keyword evidence="6 9" id="KW-0472">Membrane</keyword>
<dbReference type="InterPro" id="IPR024041">
    <property type="entry name" value="NH4_transpt_AmtB-like_dom"/>
</dbReference>
<evidence type="ECO:0000256" key="7">
    <source>
        <dbReference type="ARBA" id="ARBA00023177"/>
    </source>
</evidence>
<comment type="similarity">
    <text evidence="2 9">Belongs to the ammonia transporter channel (TC 1.A.11.2) family.</text>
</comment>
<dbReference type="SUPFAM" id="SSF111352">
    <property type="entry name" value="Ammonium transporter"/>
    <property type="match status" value="1"/>
</dbReference>
<dbReference type="EMBL" id="CYZR01000006">
    <property type="protein sequence ID" value="CUO09112.1"/>
    <property type="molecule type" value="Genomic_DNA"/>
</dbReference>
<feature type="transmembrane region" description="Helical" evidence="9">
    <location>
        <begin position="12"/>
        <end position="33"/>
    </location>
</feature>
<dbReference type="PANTHER" id="PTHR43029">
    <property type="entry name" value="AMMONIUM TRANSPORTER MEP2"/>
    <property type="match status" value="1"/>
</dbReference>
<evidence type="ECO:0000313" key="12">
    <source>
        <dbReference type="Proteomes" id="UP000095488"/>
    </source>
</evidence>
<comment type="caution">
    <text evidence="11">The sequence shown here is derived from an EMBL/GenBank/DDBJ whole genome shotgun (WGS) entry which is preliminary data.</text>
</comment>
<proteinExistence type="inferred from homology"/>
<gene>
    <name evidence="11" type="primary">amt_2</name>
    <name evidence="11" type="ORF">ERS852473_01868</name>
</gene>
<dbReference type="InterPro" id="IPR029020">
    <property type="entry name" value="Ammonium/urea_transptr"/>
</dbReference>
<accession>A0ABM9URK9</accession>
<organism evidence="11 12">
    <name type="scientific">Sarcina ventriculi</name>
    <name type="common">Clostridium ventriculi</name>
    <dbReference type="NCBI Taxonomy" id="1267"/>
    <lineage>
        <taxon>Bacteria</taxon>
        <taxon>Bacillati</taxon>
        <taxon>Bacillota</taxon>
        <taxon>Clostridia</taxon>
        <taxon>Eubacteriales</taxon>
        <taxon>Clostridiaceae</taxon>
        <taxon>Sarcina</taxon>
    </lineage>
</organism>
<evidence type="ECO:0000256" key="3">
    <source>
        <dbReference type="ARBA" id="ARBA00022448"/>
    </source>
</evidence>
<dbReference type="PANTHER" id="PTHR43029:SF10">
    <property type="entry name" value="AMMONIUM TRANSPORTER MEP2"/>
    <property type="match status" value="1"/>
</dbReference>
<dbReference type="Gene3D" id="1.10.3430.10">
    <property type="entry name" value="Ammonium transporter AmtB like domains"/>
    <property type="match status" value="1"/>
</dbReference>
<evidence type="ECO:0000259" key="10">
    <source>
        <dbReference type="Pfam" id="PF00909"/>
    </source>
</evidence>
<keyword evidence="7 9" id="KW-0924">Ammonia transport</keyword>
<keyword evidence="5 9" id="KW-1133">Transmembrane helix</keyword>
<evidence type="ECO:0000256" key="6">
    <source>
        <dbReference type="ARBA" id="ARBA00023136"/>
    </source>
</evidence>
<dbReference type="RefSeq" id="WP_055259778.1">
    <property type="nucleotide sequence ID" value="NZ_CABIXL010000006.1"/>
</dbReference>
<dbReference type="NCBIfam" id="TIGR00836">
    <property type="entry name" value="amt"/>
    <property type="match status" value="1"/>
</dbReference>